<dbReference type="SMART" id="SM00503">
    <property type="entry name" value="SynN"/>
    <property type="match status" value="1"/>
</dbReference>
<dbReference type="Gene3D" id="1.20.5.110">
    <property type="match status" value="1"/>
</dbReference>
<dbReference type="Proteomes" id="UP001314229">
    <property type="component" value="Unassembled WGS sequence"/>
</dbReference>
<feature type="domain" description="T-SNARE coiled-coil homology" evidence="5">
    <location>
        <begin position="214"/>
        <end position="276"/>
    </location>
</feature>
<accession>A0AAV1NSX1</accession>
<dbReference type="GO" id="GO:0048787">
    <property type="term" value="C:presynaptic active zone membrane"/>
    <property type="evidence" value="ECO:0007669"/>
    <property type="project" value="TreeGrafter"/>
</dbReference>
<evidence type="ECO:0000313" key="7">
    <source>
        <dbReference type="Proteomes" id="UP001314229"/>
    </source>
</evidence>
<keyword evidence="7" id="KW-1185">Reference proteome</keyword>
<sequence>MRDMLEKLHTITEEQEGQEDYEPDSYKYDLDKVSLSPEAVVFENSPDIESILAEAHSIRKEISLLRLEVERLSVHNERYGTSVRRLTLLKKDSDSIARGIQQRGEALYARIKALSTESKQLQEKEGPSSVAGRIASVQYDTLTRAFHDAIGDYNQAEESQRTKCRGRIQRQASIMGTEVTDEQLDVLVDKGGEGWTELSDSLQKRGVCSSRWGLCEIKSRHKDLVELEARLKVIHDLFLDMAMLVEEQGSRLNNIEAYVCGTQEYVERVNIHIKKALQYKRKNPFQHCCPCLPCWRHNKPL</sequence>
<dbReference type="InterPro" id="IPR045242">
    <property type="entry name" value="Syntaxin"/>
</dbReference>
<evidence type="ECO:0000256" key="2">
    <source>
        <dbReference type="ARBA" id="ARBA00023054"/>
    </source>
</evidence>
<evidence type="ECO:0000256" key="3">
    <source>
        <dbReference type="RuleBase" id="RU003858"/>
    </source>
</evidence>
<gene>
    <name evidence="6" type="ORF">FSCOSCO3_A023219</name>
</gene>
<name>A0AAV1NSX1_SCOSC</name>
<dbReference type="EMBL" id="CAWUFR010000053">
    <property type="protein sequence ID" value="CAK6961904.1"/>
    <property type="molecule type" value="Genomic_DNA"/>
</dbReference>
<dbReference type="SMART" id="SM00397">
    <property type="entry name" value="t_SNARE"/>
    <property type="match status" value="1"/>
</dbReference>
<dbReference type="PANTHER" id="PTHR19957:SF30">
    <property type="entry name" value="SYNTAXIN-11"/>
    <property type="match status" value="1"/>
</dbReference>
<dbReference type="GO" id="GO:0031201">
    <property type="term" value="C:SNARE complex"/>
    <property type="evidence" value="ECO:0007669"/>
    <property type="project" value="TreeGrafter"/>
</dbReference>
<dbReference type="Gene3D" id="1.20.58.70">
    <property type="match status" value="1"/>
</dbReference>
<dbReference type="GO" id="GO:0031629">
    <property type="term" value="P:synaptic vesicle fusion to presynaptic active zone membrane"/>
    <property type="evidence" value="ECO:0007669"/>
    <property type="project" value="TreeGrafter"/>
</dbReference>
<dbReference type="GO" id="GO:0006886">
    <property type="term" value="P:intracellular protein transport"/>
    <property type="evidence" value="ECO:0007669"/>
    <property type="project" value="InterPro"/>
</dbReference>
<comment type="similarity">
    <text evidence="1 3">Belongs to the syntaxin family.</text>
</comment>
<reference evidence="6 7" key="1">
    <citation type="submission" date="2024-01" db="EMBL/GenBank/DDBJ databases">
        <authorList>
            <person name="Alioto T."/>
            <person name="Alioto T."/>
            <person name="Gomez Garrido J."/>
        </authorList>
    </citation>
    <scope>NUCLEOTIDE SEQUENCE [LARGE SCALE GENOMIC DNA]</scope>
</reference>
<dbReference type="PROSITE" id="PS00914">
    <property type="entry name" value="SYNTAXIN"/>
    <property type="match status" value="1"/>
</dbReference>
<dbReference type="InterPro" id="IPR006012">
    <property type="entry name" value="Syntaxin/epimorphin_CS"/>
</dbReference>
<dbReference type="GO" id="GO:0048278">
    <property type="term" value="P:vesicle docking"/>
    <property type="evidence" value="ECO:0007669"/>
    <property type="project" value="TreeGrafter"/>
</dbReference>
<evidence type="ECO:0000256" key="1">
    <source>
        <dbReference type="ARBA" id="ARBA00009063"/>
    </source>
</evidence>
<evidence type="ECO:0000256" key="4">
    <source>
        <dbReference type="SAM" id="MobiDB-lite"/>
    </source>
</evidence>
<organism evidence="6 7">
    <name type="scientific">Scomber scombrus</name>
    <name type="common">Atlantic mackerel</name>
    <name type="synonym">Scomber vernalis</name>
    <dbReference type="NCBI Taxonomy" id="13677"/>
    <lineage>
        <taxon>Eukaryota</taxon>
        <taxon>Metazoa</taxon>
        <taxon>Chordata</taxon>
        <taxon>Craniata</taxon>
        <taxon>Vertebrata</taxon>
        <taxon>Euteleostomi</taxon>
        <taxon>Actinopterygii</taxon>
        <taxon>Neopterygii</taxon>
        <taxon>Teleostei</taxon>
        <taxon>Neoteleostei</taxon>
        <taxon>Acanthomorphata</taxon>
        <taxon>Pelagiaria</taxon>
        <taxon>Scombriformes</taxon>
        <taxon>Scombridae</taxon>
        <taxon>Scomber</taxon>
    </lineage>
</organism>
<dbReference type="Pfam" id="PF00804">
    <property type="entry name" value="Syntaxin"/>
    <property type="match status" value="1"/>
</dbReference>
<feature type="compositionally biased region" description="Basic and acidic residues" evidence="4">
    <location>
        <begin position="1"/>
        <end position="12"/>
    </location>
</feature>
<proteinExistence type="inferred from homology"/>
<evidence type="ECO:0000259" key="5">
    <source>
        <dbReference type="PROSITE" id="PS50192"/>
    </source>
</evidence>
<dbReference type="GO" id="GO:0005484">
    <property type="term" value="F:SNAP receptor activity"/>
    <property type="evidence" value="ECO:0007669"/>
    <property type="project" value="InterPro"/>
</dbReference>
<dbReference type="PANTHER" id="PTHR19957">
    <property type="entry name" value="SYNTAXIN"/>
    <property type="match status" value="1"/>
</dbReference>
<dbReference type="GO" id="GO:0000149">
    <property type="term" value="F:SNARE binding"/>
    <property type="evidence" value="ECO:0007669"/>
    <property type="project" value="TreeGrafter"/>
</dbReference>
<dbReference type="InterPro" id="IPR006011">
    <property type="entry name" value="Syntaxin_N"/>
</dbReference>
<comment type="caution">
    <text evidence="6">The sequence shown here is derived from an EMBL/GenBank/DDBJ whole genome shotgun (WGS) entry which is preliminary data.</text>
</comment>
<feature type="compositionally biased region" description="Acidic residues" evidence="4">
    <location>
        <begin position="13"/>
        <end position="22"/>
    </location>
</feature>
<dbReference type="InterPro" id="IPR000727">
    <property type="entry name" value="T_SNARE_dom"/>
</dbReference>
<evidence type="ECO:0000313" key="6">
    <source>
        <dbReference type="EMBL" id="CAK6961904.1"/>
    </source>
</evidence>
<dbReference type="GO" id="GO:0008021">
    <property type="term" value="C:synaptic vesicle"/>
    <property type="evidence" value="ECO:0007669"/>
    <property type="project" value="TreeGrafter"/>
</dbReference>
<dbReference type="PROSITE" id="PS50192">
    <property type="entry name" value="T_SNARE"/>
    <property type="match status" value="1"/>
</dbReference>
<dbReference type="SUPFAM" id="SSF47661">
    <property type="entry name" value="t-snare proteins"/>
    <property type="match status" value="1"/>
</dbReference>
<keyword evidence="2" id="KW-0175">Coiled coil</keyword>
<feature type="region of interest" description="Disordered" evidence="4">
    <location>
        <begin position="1"/>
        <end position="22"/>
    </location>
</feature>
<dbReference type="InterPro" id="IPR010989">
    <property type="entry name" value="SNARE"/>
</dbReference>
<protein>
    <submittedName>
        <fullName evidence="6">Syntaxin-11-like</fullName>
    </submittedName>
</protein>
<dbReference type="AlphaFoldDB" id="A0AAV1NSX1"/>